<dbReference type="InterPro" id="IPR015895">
    <property type="entry name" value="4pyrrol_synth_GluRdtase_N"/>
</dbReference>
<evidence type="ECO:0000313" key="3">
    <source>
        <dbReference type="EMBL" id="GMH13658.1"/>
    </source>
</evidence>
<dbReference type="EMBL" id="BSYO01000013">
    <property type="protein sequence ID" value="GMH13658.1"/>
    <property type="molecule type" value="Genomic_DNA"/>
</dbReference>
<dbReference type="Pfam" id="PF01488">
    <property type="entry name" value="Shikimate_DH"/>
    <property type="match status" value="1"/>
</dbReference>
<dbReference type="AlphaFoldDB" id="A0AAD3SLR5"/>
<dbReference type="SUPFAM" id="SSF51735">
    <property type="entry name" value="NAD(P)-binding Rossmann-fold domains"/>
    <property type="match status" value="1"/>
</dbReference>
<dbReference type="GO" id="GO:0008883">
    <property type="term" value="F:glutamyl-tRNA reductase activity"/>
    <property type="evidence" value="ECO:0007669"/>
    <property type="project" value="InterPro"/>
</dbReference>
<evidence type="ECO:0000259" key="2">
    <source>
        <dbReference type="Pfam" id="PF05201"/>
    </source>
</evidence>
<keyword evidence="4" id="KW-1185">Reference proteome</keyword>
<evidence type="ECO:0000259" key="1">
    <source>
        <dbReference type="Pfam" id="PF01488"/>
    </source>
</evidence>
<evidence type="ECO:0000313" key="4">
    <source>
        <dbReference type="Proteomes" id="UP001279734"/>
    </source>
</evidence>
<dbReference type="PANTHER" id="PTHR43120:SF1">
    <property type="entry name" value="GLUTAMYL-TRNA REDUCTASE 1, CHLOROPLASTIC"/>
    <property type="match status" value="1"/>
</dbReference>
<name>A0AAD3SLR5_NEPGR</name>
<reference evidence="3" key="1">
    <citation type="submission" date="2023-05" db="EMBL/GenBank/DDBJ databases">
        <title>Nepenthes gracilis genome sequencing.</title>
        <authorList>
            <person name="Fukushima K."/>
        </authorList>
    </citation>
    <scope>NUCLEOTIDE SEQUENCE</scope>
    <source>
        <strain evidence="3">SING2019-196</strain>
    </source>
</reference>
<feature type="domain" description="Glutamyl-tRNA reductase N-terminal" evidence="2">
    <location>
        <begin position="151"/>
        <end position="232"/>
    </location>
</feature>
<gene>
    <name evidence="3" type="ORF">Nepgr_015499</name>
</gene>
<dbReference type="PANTHER" id="PTHR43120">
    <property type="entry name" value="GLUTAMYL-TRNA REDUCTASE 1, CHLOROPLASTIC"/>
    <property type="match status" value="1"/>
</dbReference>
<organism evidence="3 4">
    <name type="scientific">Nepenthes gracilis</name>
    <name type="common">Slender pitcher plant</name>
    <dbReference type="NCBI Taxonomy" id="150966"/>
    <lineage>
        <taxon>Eukaryota</taxon>
        <taxon>Viridiplantae</taxon>
        <taxon>Streptophyta</taxon>
        <taxon>Embryophyta</taxon>
        <taxon>Tracheophyta</taxon>
        <taxon>Spermatophyta</taxon>
        <taxon>Magnoliopsida</taxon>
        <taxon>eudicotyledons</taxon>
        <taxon>Gunneridae</taxon>
        <taxon>Pentapetalae</taxon>
        <taxon>Caryophyllales</taxon>
        <taxon>Nepenthaceae</taxon>
        <taxon>Nepenthes</taxon>
    </lineage>
</organism>
<proteinExistence type="predicted"/>
<feature type="domain" description="Quinate/shikimate 5-dehydrogenase/glutamyl-tRNA reductase" evidence="1">
    <location>
        <begin position="263"/>
        <end position="322"/>
    </location>
</feature>
<dbReference type="Gene3D" id="3.40.50.720">
    <property type="entry name" value="NAD(P)-binding Rossmann-like Domain"/>
    <property type="match status" value="1"/>
</dbReference>
<dbReference type="InterPro" id="IPR036291">
    <property type="entry name" value="NAD(P)-bd_dom_sf"/>
</dbReference>
<dbReference type="GO" id="GO:0033014">
    <property type="term" value="P:tetrapyrrole biosynthetic process"/>
    <property type="evidence" value="ECO:0007669"/>
    <property type="project" value="InterPro"/>
</dbReference>
<dbReference type="Proteomes" id="UP001279734">
    <property type="component" value="Unassembled WGS sequence"/>
</dbReference>
<dbReference type="Pfam" id="PF05201">
    <property type="entry name" value="GlutR_N"/>
    <property type="match status" value="1"/>
</dbReference>
<dbReference type="InterPro" id="IPR036343">
    <property type="entry name" value="GluRdtase_N_sf"/>
</dbReference>
<dbReference type="Gene3D" id="3.30.460.30">
    <property type="entry name" value="Glutamyl-tRNA reductase, N-terminal domain"/>
    <property type="match status" value="1"/>
</dbReference>
<comment type="caution">
    <text evidence="3">The sequence shown here is derived from an EMBL/GenBank/DDBJ whole genome shotgun (WGS) entry which is preliminary data.</text>
</comment>
<protein>
    <submittedName>
        <fullName evidence="3">Uncharacterized protein</fullName>
    </submittedName>
</protein>
<sequence length="433" mass="47783">MLEFQNIQKTCAGGRRPTGSSEVAYALNGLWTTGQGHARTRSKLRCSFTIFNFSNACFEWFLDHFRVGNYQSRRVVLILAVEVTCSVFDLSIGRPNRNSSGVSLMRPKCEVAADLATAAIDSGWSSSISSPEKLITSSADQSKERSSVVVIGLSVRTALLEMREKLAIPEVEWPLAIEDSVLTCNGMEIYVVALYQHCEVKEVTEWMSKYNKDAIQYLFEVSAGMDCLVLGKRTESNIAAGAVSVSSAAVELALMKLPESPDATARMLVIGASKMGKLVVKHLVAKGCTKLVGLNQTKERVAAIHEKLKDVEIMYKPLTEMFFVLLKQMLSSPAQHLKIHYFSSIFPFHGMSCVNNVESSRVHSVDDLKEVVAVNKVSELEKCLSKMGDDISKKTRTDVDDLRQAQSTSSSTVQCSTLDVMAEIRAKVERTQK</sequence>
<dbReference type="SUPFAM" id="SSF69742">
    <property type="entry name" value="Glutamyl tRNA-reductase catalytic, N-terminal domain"/>
    <property type="match status" value="1"/>
</dbReference>
<accession>A0AAD3SLR5</accession>
<dbReference type="InterPro" id="IPR006151">
    <property type="entry name" value="Shikm_DH/Glu-tRNA_Rdtase"/>
</dbReference>
<dbReference type="GO" id="GO:0050661">
    <property type="term" value="F:NADP binding"/>
    <property type="evidence" value="ECO:0007669"/>
    <property type="project" value="InterPro"/>
</dbReference>